<protein>
    <submittedName>
        <fullName evidence="2">Uncharacterized protein</fullName>
    </submittedName>
</protein>
<proteinExistence type="predicted"/>
<keyword evidence="1" id="KW-0472">Membrane</keyword>
<name>A0A4R4AX07_BACTU</name>
<dbReference type="EMBL" id="SMDG01000045">
    <property type="protein sequence ID" value="TCW43955.1"/>
    <property type="molecule type" value="Genomic_DNA"/>
</dbReference>
<evidence type="ECO:0000256" key="1">
    <source>
        <dbReference type="SAM" id="Phobius"/>
    </source>
</evidence>
<feature type="transmembrane region" description="Helical" evidence="1">
    <location>
        <begin position="37"/>
        <end position="59"/>
    </location>
</feature>
<dbReference type="AlphaFoldDB" id="A0A4R4AX07"/>
<sequence>MKNRLQRKHSTLFFKTRKFNRLPLKTNIEKNKNPSSFLTQAAIIVLLLTTLAYLFTAFFKGGYHNYYHLNALPLLKLEINDLISFFLTSFKYIVVAVGWYIFVFVLWMILIKLKIASKELFKQIHYTIIILVVIYSSLSCIFDLQNHLITQILFFGPLIFISLYSYLPKNIHNTVKFLTTHLYSCRYLVPIGLFIFFCFSSYELGSKTAKQQKSYLTFTKDNIDYVVISNNNNNLISVPLNADGTINPNFKVTSQTENLLFKSTLFPNGIQVGNPKELK</sequence>
<evidence type="ECO:0000313" key="3">
    <source>
        <dbReference type="Proteomes" id="UP000295285"/>
    </source>
</evidence>
<evidence type="ECO:0000313" key="2">
    <source>
        <dbReference type="EMBL" id="TCW43955.1"/>
    </source>
</evidence>
<organism evidence="2 3">
    <name type="scientific">Bacillus thuringiensis</name>
    <dbReference type="NCBI Taxonomy" id="1428"/>
    <lineage>
        <taxon>Bacteria</taxon>
        <taxon>Bacillati</taxon>
        <taxon>Bacillota</taxon>
        <taxon>Bacilli</taxon>
        <taxon>Bacillales</taxon>
        <taxon>Bacillaceae</taxon>
        <taxon>Bacillus</taxon>
        <taxon>Bacillus cereus group</taxon>
    </lineage>
</organism>
<dbReference type="Proteomes" id="UP000295285">
    <property type="component" value="Unassembled WGS sequence"/>
</dbReference>
<feature type="transmembrane region" description="Helical" evidence="1">
    <location>
        <begin position="148"/>
        <end position="167"/>
    </location>
</feature>
<reference evidence="2 3" key="1">
    <citation type="submission" date="2019-03" db="EMBL/GenBank/DDBJ databases">
        <title>Above-ground endophytic microbial communities from plants in different locations in the United States.</title>
        <authorList>
            <person name="Frank C."/>
        </authorList>
    </citation>
    <scope>NUCLEOTIDE SEQUENCE [LARGE SCALE GENOMIC DNA]</scope>
    <source>
        <strain evidence="2 3">LP_2_YM</strain>
    </source>
</reference>
<gene>
    <name evidence="2" type="ORF">EC910_14513</name>
</gene>
<feature type="transmembrane region" description="Helical" evidence="1">
    <location>
        <begin position="123"/>
        <end position="142"/>
    </location>
</feature>
<dbReference type="RefSeq" id="WP_131935434.1">
    <property type="nucleotide sequence ID" value="NZ_SMDF01000046.1"/>
</dbReference>
<accession>A0A4R4AX07</accession>
<keyword evidence="1" id="KW-1133">Transmembrane helix</keyword>
<keyword evidence="1" id="KW-0812">Transmembrane</keyword>
<feature type="transmembrane region" description="Helical" evidence="1">
    <location>
        <begin position="187"/>
        <end position="205"/>
    </location>
</feature>
<comment type="caution">
    <text evidence="2">The sequence shown here is derived from an EMBL/GenBank/DDBJ whole genome shotgun (WGS) entry which is preliminary data.</text>
</comment>
<feature type="transmembrane region" description="Helical" evidence="1">
    <location>
        <begin position="92"/>
        <end position="111"/>
    </location>
</feature>